<sequence>MTTNVTMSPSRASGWCRGQPVVLMGRRSVPNKSEEPAKEKTDVNA</sequence>
<evidence type="ECO:0000256" key="1">
    <source>
        <dbReference type="SAM" id="MobiDB-lite"/>
    </source>
</evidence>
<dbReference type="EMBL" id="NIDE01000014">
    <property type="protein sequence ID" value="OWK38415.1"/>
    <property type="molecule type" value="Genomic_DNA"/>
</dbReference>
<name>A0A225DPW7_9BACT</name>
<feature type="region of interest" description="Disordered" evidence="1">
    <location>
        <begin position="25"/>
        <end position="45"/>
    </location>
</feature>
<proteinExistence type="predicted"/>
<dbReference type="AlphaFoldDB" id="A0A225DPW7"/>
<keyword evidence="3" id="KW-1185">Reference proteome</keyword>
<organism evidence="2 3">
    <name type="scientific">Fimbriiglobus ruber</name>
    <dbReference type="NCBI Taxonomy" id="1908690"/>
    <lineage>
        <taxon>Bacteria</taxon>
        <taxon>Pseudomonadati</taxon>
        <taxon>Planctomycetota</taxon>
        <taxon>Planctomycetia</taxon>
        <taxon>Gemmatales</taxon>
        <taxon>Gemmataceae</taxon>
        <taxon>Fimbriiglobus</taxon>
    </lineage>
</organism>
<gene>
    <name evidence="2" type="ORF">FRUB_07535</name>
</gene>
<evidence type="ECO:0000313" key="3">
    <source>
        <dbReference type="Proteomes" id="UP000214646"/>
    </source>
</evidence>
<protein>
    <submittedName>
        <fullName evidence="2">Uncharacterized protein</fullName>
    </submittedName>
</protein>
<feature type="compositionally biased region" description="Basic and acidic residues" evidence="1">
    <location>
        <begin position="32"/>
        <end position="45"/>
    </location>
</feature>
<comment type="caution">
    <text evidence="2">The sequence shown here is derived from an EMBL/GenBank/DDBJ whole genome shotgun (WGS) entry which is preliminary data.</text>
</comment>
<evidence type="ECO:0000313" key="2">
    <source>
        <dbReference type="EMBL" id="OWK38415.1"/>
    </source>
</evidence>
<dbReference type="Proteomes" id="UP000214646">
    <property type="component" value="Unassembled WGS sequence"/>
</dbReference>
<reference evidence="3" key="1">
    <citation type="submission" date="2017-06" db="EMBL/GenBank/DDBJ databases">
        <title>Genome analysis of Fimbriiglobus ruber SP5, the first member of the order Planctomycetales with confirmed chitinolytic capability.</title>
        <authorList>
            <person name="Ravin N.V."/>
            <person name="Rakitin A.L."/>
            <person name="Ivanova A.A."/>
            <person name="Beletsky A.V."/>
            <person name="Kulichevskaya I.S."/>
            <person name="Mardanov A.V."/>
            <person name="Dedysh S.N."/>
        </authorList>
    </citation>
    <scope>NUCLEOTIDE SEQUENCE [LARGE SCALE GENOMIC DNA]</scope>
    <source>
        <strain evidence="3">SP5</strain>
    </source>
</reference>
<accession>A0A225DPW7</accession>